<protein>
    <submittedName>
        <fullName evidence="2">(diamondback moth) hypothetical protein</fullName>
    </submittedName>
</protein>
<evidence type="ECO:0000313" key="3">
    <source>
        <dbReference type="Proteomes" id="UP000653454"/>
    </source>
</evidence>
<dbReference type="EMBL" id="CAJHNJ030000601">
    <property type="protein sequence ID" value="CAG9138351.1"/>
    <property type="molecule type" value="Genomic_DNA"/>
</dbReference>
<proteinExistence type="predicted"/>
<dbReference type="Proteomes" id="UP000653454">
    <property type="component" value="Unassembled WGS sequence"/>
</dbReference>
<evidence type="ECO:0000256" key="1">
    <source>
        <dbReference type="SAM" id="MobiDB-lite"/>
    </source>
</evidence>
<name>A0A8S4GES2_PLUXY</name>
<gene>
    <name evidence="2" type="ORF">PLXY2_LOCUS16604</name>
</gene>
<accession>A0A8S4GES2</accession>
<evidence type="ECO:0000313" key="2">
    <source>
        <dbReference type="EMBL" id="CAG9138351.1"/>
    </source>
</evidence>
<keyword evidence="3" id="KW-1185">Reference proteome</keyword>
<comment type="caution">
    <text evidence="2">The sequence shown here is derived from an EMBL/GenBank/DDBJ whole genome shotgun (WGS) entry which is preliminary data.</text>
</comment>
<feature type="region of interest" description="Disordered" evidence="1">
    <location>
        <begin position="1"/>
        <end position="67"/>
    </location>
</feature>
<feature type="compositionally biased region" description="Polar residues" evidence="1">
    <location>
        <begin position="1"/>
        <end position="23"/>
    </location>
</feature>
<sequence length="67" mass="7834">MKSSTSEPYSQWNEQTQPWQQESVAARNNMDARDLSQVGVNSPPPDIKNLTIRQKKKDDESWEWLNN</sequence>
<reference evidence="2" key="1">
    <citation type="submission" date="2020-11" db="EMBL/GenBank/DDBJ databases">
        <authorList>
            <person name="Whiteford S."/>
        </authorList>
    </citation>
    <scope>NUCLEOTIDE SEQUENCE</scope>
</reference>
<organism evidence="2 3">
    <name type="scientific">Plutella xylostella</name>
    <name type="common">Diamondback moth</name>
    <name type="synonym">Plutella maculipennis</name>
    <dbReference type="NCBI Taxonomy" id="51655"/>
    <lineage>
        <taxon>Eukaryota</taxon>
        <taxon>Metazoa</taxon>
        <taxon>Ecdysozoa</taxon>
        <taxon>Arthropoda</taxon>
        <taxon>Hexapoda</taxon>
        <taxon>Insecta</taxon>
        <taxon>Pterygota</taxon>
        <taxon>Neoptera</taxon>
        <taxon>Endopterygota</taxon>
        <taxon>Lepidoptera</taxon>
        <taxon>Glossata</taxon>
        <taxon>Ditrysia</taxon>
        <taxon>Yponomeutoidea</taxon>
        <taxon>Plutellidae</taxon>
        <taxon>Plutella</taxon>
    </lineage>
</organism>
<dbReference type="AlphaFoldDB" id="A0A8S4GES2"/>